<gene>
    <name evidence="1" type="primary">ORF76561</name>
</gene>
<dbReference type="EMBL" id="HACG01024146">
    <property type="protein sequence ID" value="CEK71011.1"/>
    <property type="molecule type" value="Transcribed_RNA"/>
</dbReference>
<reference evidence="1" key="1">
    <citation type="submission" date="2014-12" db="EMBL/GenBank/DDBJ databases">
        <title>Insight into the proteome of Arion vulgaris.</title>
        <authorList>
            <person name="Aradska J."/>
            <person name="Bulat T."/>
            <person name="Smidak R."/>
            <person name="Sarate P."/>
            <person name="Gangsoo J."/>
            <person name="Sialana F."/>
            <person name="Bilban M."/>
            <person name="Lubec G."/>
        </authorList>
    </citation>
    <scope>NUCLEOTIDE SEQUENCE</scope>
    <source>
        <tissue evidence="1">Skin</tissue>
    </source>
</reference>
<dbReference type="AlphaFoldDB" id="A0A0B6ZT66"/>
<accession>A0A0B6ZT66</accession>
<proteinExistence type="predicted"/>
<sequence length="93" mass="10527">MNKVSMMWSCSAHLSRQKCLILFSHGEFDLISSDSSFNVSKVKILVISETNIKMKVLFSNQAHLGTFGSLKSIRVSWKTLKTEKGMSEWRGTL</sequence>
<feature type="non-terminal residue" evidence="1">
    <location>
        <position position="93"/>
    </location>
</feature>
<protein>
    <submittedName>
        <fullName evidence="1">Uncharacterized protein</fullName>
    </submittedName>
</protein>
<evidence type="ECO:0000313" key="1">
    <source>
        <dbReference type="EMBL" id="CEK71011.1"/>
    </source>
</evidence>
<name>A0A0B6ZT66_9EUPU</name>
<organism evidence="1">
    <name type="scientific">Arion vulgaris</name>
    <dbReference type="NCBI Taxonomy" id="1028688"/>
    <lineage>
        <taxon>Eukaryota</taxon>
        <taxon>Metazoa</taxon>
        <taxon>Spiralia</taxon>
        <taxon>Lophotrochozoa</taxon>
        <taxon>Mollusca</taxon>
        <taxon>Gastropoda</taxon>
        <taxon>Heterobranchia</taxon>
        <taxon>Euthyneura</taxon>
        <taxon>Panpulmonata</taxon>
        <taxon>Eupulmonata</taxon>
        <taxon>Stylommatophora</taxon>
        <taxon>Helicina</taxon>
        <taxon>Arionoidea</taxon>
        <taxon>Arionidae</taxon>
        <taxon>Arion</taxon>
    </lineage>
</organism>